<organism evidence="3 4">
    <name type="scientific">Alkalicoccus saliphilus</name>
    <dbReference type="NCBI Taxonomy" id="200989"/>
    <lineage>
        <taxon>Bacteria</taxon>
        <taxon>Bacillati</taxon>
        <taxon>Bacillota</taxon>
        <taxon>Bacilli</taxon>
        <taxon>Bacillales</taxon>
        <taxon>Bacillaceae</taxon>
        <taxon>Alkalicoccus</taxon>
    </lineage>
</organism>
<keyword evidence="4" id="KW-1185">Reference proteome</keyword>
<evidence type="ECO:0000256" key="1">
    <source>
        <dbReference type="PROSITE-ProRule" id="PRU00409"/>
    </source>
</evidence>
<name>A0A2T4U5Q4_9BACI</name>
<dbReference type="PROSITE" id="PS50975">
    <property type="entry name" value="ATP_GRASP"/>
    <property type="match status" value="1"/>
</dbReference>
<accession>A0A2T4U5Q4</accession>
<dbReference type="PANTHER" id="PTHR21621">
    <property type="entry name" value="RIBOSOMAL PROTEIN S6 MODIFICATION PROTEIN"/>
    <property type="match status" value="1"/>
</dbReference>
<evidence type="ECO:0000259" key="2">
    <source>
        <dbReference type="PROSITE" id="PS50975"/>
    </source>
</evidence>
<keyword evidence="1" id="KW-0547">Nucleotide-binding</keyword>
<protein>
    <recommendedName>
        <fullName evidence="2">ATP-grasp domain-containing protein</fullName>
    </recommendedName>
</protein>
<dbReference type="GO" id="GO:0009432">
    <property type="term" value="P:SOS response"/>
    <property type="evidence" value="ECO:0007669"/>
    <property type="project" value="TreeGrafter"/>
</dbReference>
<dbReference type="GO" id="GO:0005737">
    <property type="term" value="C:cytoplasm"/>
    <property type="evidence" value="ECO:0007669"/>
    <property type="project" value="TreeGrafter"/>
</dbReference>
<dbReference type="InterPro" id="IPR013651">
    <property type="entry name" value="ATP-grasp_RimK-type"/>
</dbReference>
<dbReference type="GO" id="GO:0005524">
    <property type="term" value="F:ATP binding"/>
    <property type="evidence" value="ECO:0007669"/>
    <property type="project" value="UniProtKB-UniRule"/>
</dbReference>
<gene>
    <name evidence="3" type="ORF">C6Y45_10000</name>
</gene>
<reference evidence="3 4" key="1">
    <citation type="submission" date="2018-03" db="EMBL/GenBank/DDBJ databases">
        <title>Alkalicoccus saliphilus sp. nov., isolated from a mineral pool.</title>
        <authorList>
            <person name="Zhao B."/>
        </authorList>
    </citation>
    <scope>NUCLEOTIDE SEQUENCE [LARGE SCALE GENOMIC DNA]</scope>
    <source>
        <strain evidence="3 4">6AG</strain>
    </source>
</reference>
<evidence type="ECO:0000313" key="3">
    <source>
        <dbReference type="EMBL" id="PTL38720.1"/>
    </source>
</evidence>
<dbReference type="PANTHER" id="PTHR21621:SF0">
    <property type="entry name" value="BETA-CITRYLGLUTAMATE SYNTHASE B-RELATED"/>
    <property type="match status" value="1"/>
</dbReference>
<feature type="domain" description="ATP-grasp" evidence="2">
    <location>
        <begin position="119"/>
        <end position="291"/>
    </location>
</feature>
<dbReference type="SUPFAM" id="SSF56059">
    <property type="entry name" value="Glutathione synthetase ATP-binding domain-like"/>
    <property type="match status" value="1"/>
</dbReference>
<comment type="caution">
    <text evidence="3">The sequence shown here is derived from an EMBL/GenBank/DDBJ whole genome shotgun (WGS) entry which is preliminary data.</text>
</comment>
<evidence type="ECO:0000313" key="4">
    <source>
        <dbReference type="Proteomes" id="UP000240509"/>
    </source>
</evidence>
<dbReference type="Proteomes" id="UP000240509">
    <property type="component" value="Unassembled WGS sequence"/>
</dbReference>
<proteinExistence type="predicted"/>
<dbReference type="InterPro" id="IPR011761">
    <property type="entry name" value="ATP-grasp"/>
</dbReference>
<dbReference type="GO" id="GO:0018169">
    <property type="term" value="F:ribosomal S6-glutamic acid ligase activity"/>
    <property type="evidence" value="ECO:0007669"/>
    <property type="project" value="TreeGrafter"/>
</dbReference>
<dbReference type="Pfam" id="PF08443">
    <property type="entry name" value="RimK"/>
    <property type="match status" value="1"/>
</dbReference>
<sequence>MHRRTRGRHYDQAYDQRRRQGMKGWLIYKEEDRKRNKTFISWLQEAGFRRGMQLDVVTYETLAVNLSGDGPMFTGRTKPDFLIVRSSTPWLNEAAEMHGLRVFNPSCVSRTANDKRLSHALMSSIGVPMLTSTAVHRNNLQDIVPVYPFILKDPRGRGGTGVEWISRPQQIGPALKEELLMQPVGGQRGKDLRVYIVGGRIVGSVLRESETNFKANISIGGTASLYDLTDTERDVVEKITSSLSLDFAGIDFLIHEDGTLLFNEIEDAVGCRSLYMNSSIDIADVFIGYVAEQMA</sequence>
<dbReference type="EMBL" id="PZJJ01000015">
    <property type="protein sequence ID" value="PTL38720.1"/>
    <property type="molecule type" value="Genomic_DNA"/>
</dbReference>
<dbReference type="AlphaFoldDB" id="A0A2T4U5Q4"/>
<dbReference type="Gene3D" id="3.30.470.20">
    <property type="entry name" value="ATP-grasp fold, B domain"/>
    <property type="match status" value="1"/>
</dbReference>
<keyword evidence="1" id="KW-0067">ATP-binding</keyword>
<dbReference type="GO" id="GO:0046872">
    <property type="term" value="F:metal ion binding"/>
    <property type="evidence" value="ECO:0007669"/>
    <property type="project" value="InterPro"/>
</dbReference>